<protein>
    <submittedName>
        <fullName evidence="2">Uncharacterized protein</fullName>
    </submittedName>
</protein>
<proteinExistence type="predicted"/>
<dbReference type="WBParaSite" id="PS1159_v2.g22646.t1">
    <property type="protein sequence ID" value="PS1159_v2.g22646.t1"/>
    <property type="gene ID" value="PS1159_v2.g22646"/>
</dbReference>
<dbReference type="Proteomes" id="UP000887580">
    <property type="component" value="Unplaced"/>
</dbReference>
<sequence>MIKNVIKIMPKEEKESIVIDIIIDTDYLSNFDFPAKYIEKIRIRAIKNTTKRTLTNEEAKSYIEYANIINGLAQNNPDLHEEAFEKLKRIHLPNPAEPKRLNQKITDLYNAIQTLCDSEVETTVIPVNARWNNYLDDCDELLCKLLFLSSNVPDL</sequence>
<organism evidence="1 2">
    <name type="scientific">Panagrolaimus sp. PS1159</name>
    <dbReference type="NCBI Taxonomy" id="55785"/>
    <lineage>
        <taxon>Eukaryota</taxon>
        <taxon>Metazoa</taxon>
        <taxon>Ecdysozoa</taxon>
        <taxon>Nematoda</taxon>
        <taxon>Chromadorea</taxon>
        <taxon>Rhabditida</taxon>
        <taxon>Tylenchina</taxon>
        <taxon>Panagrolaimomorpha</taxon>
        <taxon>Panagrolaimoidea</taxon>
        <taxon>Panagrolaimidae</taxon>
        <taxon>Panagrolaimus</taxon>
    </lineage>
</organism>
<evidence type="ECO:0000313" key="2">
    <source>
        <dbReference type="WBParaSite" id="PS1159_v2.g22646.t1"/>
    </source>
</evidence>
<accession>A0AC35G0G0</accession>
<evidence type="ECO:0000313" key="1">
    <source>
        <dbReference type="Proteomes" id="UP000887580"/>
    </source>
</evidence>
<reference evidence="2" key="1">
    <citation type="submission" date="2022-11" db="UniProtKB">
        <authorList>
            <consortium name="WormBaseParasite"/>
        </authorList>
    </citation>
    <scope>IDENTIFICATION</scope>
</reference>
<name>A0AC35G0G0_9BILA</name>